<gene>
    <name evidence="3" type="ORF">FA10DRAFT_159070</name>
</gene>
<dbReference type="PANTHER" id="PTHR31027:SF2">
    <property type="entry name" value="LEBERCILIN DOMAIN-CONTAINING PROTEIN"/>
    <property type="match status" value="1"/>
</dbReference>
<dbReference type="GO" id="GO:0003729">
    <property type="term" value="F:mRNA binding"/>
    <property type="evidence" value="ECO:0007669"/>
    <property type="project" value="TreeGrafter"/>
</dbReference>
<feature type="compositionally biased region" description="Polar residues" evidence="2">
    <location>
        <begin position="402"/>
        <end position="411"/>
    </location>
</feature>
<name>A0A316YHG2_9BASI</name>
<feature type="region of interest" description="Disordered" evidence="2">
    <location>
        <begin position="1"/>
        <end position="44"/>
    </location>
</feature>
<dbReference type="STRING" id="215250.A0A316YHG2"/>
<keyword evidence="1" id="KW-0175">Coiled coil</keyword>
<proteinExistence type="predicted"/>
<evidence type="ECO:0000313" key="3">
    <source>
        <dbReference type="EMBL" id="PWN88284.1"/>
    </source>
</evidence>
<evidence type="ECO:0000256" key="2">
    <source>
        <dbReference type="SAM" id="MobiDB-lite"/>
    </source>
</evidence>
<dbReference type="AlphaFoldDB" id="A0A316YHG2"/>
<dbReference type="FunCoup" id="A0A316YHG2">
    <property type="interactions" value="21"/>
</dbReference>
<dbReference type="EMBL" id="KZ819638">
    <property type="protein sequence ID" value="PWN88284.1"/>
    <property type="molecule type" value="Genomic_DNA"/>
</dbReference>
<dbReference type="GO" id="GO:0005783">
    <property type="term" value="C:endoplasmic reticulum"/>
    <property type="evidence" value="ECO:0007669"/>
    <property type="project" value="TreeGrafter"/>
</dbReference>
<feature type="region of interest" description="Disordered" evidence="2">
    <location>
        <begin position="333"/>
        <end position="353"/>
    </location>
</feature>
<feature type="region of interest" description="Disordered" evidence="2">
    <location>
        <begin position="249"/>
        <end position="309"/>
    </location>
</feature>
<dbReference type="GeneID" id="37040060"/>
<organism evidence="3 4">
    <name type="scientific">Acaromyces ingoldii</name>
    <dbReference type="NCBI Taxonomy" id="215250"/>
    <lineage>
        <taxon>Eukaryota</taxon>
        <taxon>Fungi</taxon>
        <taxon>Dikarya</taxon>
        <taxon>Basidiomycota</taxon>
        <taxon>Ustilaginomycotina</taxon>
        <taxon>Exobasidiomycetes</taxon>
        <taxon>Exobasidiales</taxon>
        <taxon>Cryptobasidiaceae</taxon>
        <taxon>Acaromyces</taxon>
    </lineage>
</organism>
<dbReference type="InParanoid" id="A0A316YHG2"/>
<dbReference type="OrthoDB" id="204883at2759"/>
<evidence type="ECO:0000256" key="1">
    <source>
        <dbReference type="SAM" id="Coils"/>
    </source>
</evidence>
<keyword evidence="4" id="KW-1185">Reference proteome</keyword>
<sequence>MAANGNGRSAPAAEGDTAAPSSTVPEIVIKKQTGGRPDLQDHHNQLDDIKKEIDTLTNELSGVKAALVGAAPPADTPEGKRRAQLLAELDTIRQSQAGNKGARGKVLDDVKILQDGLTVKIKTLQAAKSKSTYKSPADIDSAIARLIAQVDSGTLKLVDEKRALAEISTLRKSRKAVEGFADQQKAIDGDREKIEKLRAQLDDPASKALSSRFDEIRRELDEIKAKTEKSRGSRTELIKKRTELQAKLDAKWGQRRARQEAFRTEKDAFETKMRAEREKRNERIKEEKKQEDQRRRKEEEATLREEAAMPAYAKEIEDCDVLIRYFSGKAGLADANSNGKSAKEKEQLQGVKELELRKVEADDSLFAGARIAKKKSAQEDDEDGYFVGSKAKKGKGKKKSSNRGTPLSLSSENGAAGEEGADAGDAKDGPPLNVPLPTLSALLALNIPPPTHQGDVARVVENLQRKKAFYLGDQDRKTKENIAKIEKKLGAMNVDDVSAPADAADDAAEAAAAAPATQAAEA</sequence>
<dbReference type="PANTHER" id="PTHR31027">
    <property type="entry name" value="NUCLEAR SEGREGATION PROTEIN BFR1"/>
    <property type="match status" value="1"/>
</dbReference>
<feature type="compositionally biased region" description="Basic residues" evidence="2">
    <location>
        <begin position="390"/>
        <end position="401"/>
    </location>
</feature>
<dbReference type="GO" id="GO:1990904">
    <property type="term" value="C:ribonucleoprotein complex"/>
    <property type="evidence" value="ECO:0007669"/>
    <property type="project" value="TreeGrafter"/>
</dbReference>
<protein>
    <recommendedName>
        <fullName evidence="5">Nuclear segregation protein Bfr1</fullName>
    </recommendedName>
</protein>
<feature type="compositionally biased region" description="Basic and acidic residues" evidence="2">
    <location>
        <begin position="249"/>
        <end position="307"/>
    </location>
</feature>
<feature type="coiled-coil region" evidence="1">
    <location>
        <begin position="180"/>
        <end position="226"/>
    </location>
</feature>
<dbReference type="GO" id="GO:0008298">
    <property type="term" value="P:intracellular mRNA localization"/>
    <property type="evidence" value="ECO:0007669"/>
    <property type="project" value="TreeGrafter"/>
</dbReference>
<accession>A0A316YHG2</accession>
<evidence type="ECO:0000313" key="4">
    <source>
        <dbReference type="Proteomes" id="UP000245768"/>
    </source>
</evidence>
<dbReference type="InterPro" id="IPR039604">
    <property type="entry name" value="Bfr1"/>
</dbReference>
<dbReference type="RefSeq" id="XP_025375482.1">
    <property type="nucleotide sequence ID" value="XM_025518144.1"/>
</dbReference>
<dbReference type="GO" id="GO:0042175">
    <property type="term" value="C:nuclear outer membrane-endoplasmic reticulum membrane network"/>
    <property type="evidence" value="ECO:0007669"/>
    <property type="project" value="TreeGrafter"/>
</dbReference>
<feature type="region of interest" description="Disordered" evidence="2">
    <location>
        <begin position="369"/>
        <end position="434"/>
    </location>
</feature>
<reference evidence="3 4" key="1">
    <citation type="journal article" date="2018" name="Mol. Biol. Evol.">
        <title>Broad Genomic Sampling Reveals a Smut Pathogenic Ancestry of the Fungal Clade Ustilaginomycotina.</title>
        <authorList>
            <person name="Kijpornyongpan T."/>
            <person name="Mondo S.J."/>
            <person name="Barry K."/>
            <person name="Sandor L."/>
            <person name="Lee J."/>
            <person name="Lipzen A."/>
            <person name="Pangilinan J."/>
            <person name="LaButti K."/>
            <person name="Hainaut M."/>
            <person name="Henrissat B."/>
            <person name="Grigoriev I.V."/>
            <person name="Spatafora J.W."/>
            <person name="Aime M.C."/>
        </authorList>
    </citation>
    <scope>NUCLEOTIDE SEQUENCE [LARGE SCALE GENOMIC DNA]</scope>
    <source>
        <strain evidence="3 4">MCA 4198</strain>
    </source>
</reference>
<feature type="compositionally biased region" description="Basic and acidic residues" evidence="2">
    <location>
        <begin position="341"/>
        <end position="353"/>
    </location>
</feature>
<evidence type="ECO:0008006" key="5">
    <source>
        <dbReference type="Google" id="ProtNLM"/>
    </source>
</evidence>
<dbReference type="Proteomes" id="UP000245768">
    <property type="component" value="Unassembled WGS sequence"/>
</dbReference>